<dbReference type="EC" id="3.2.2.27" evidence="3"/>
<dbReference type="GO" id="GO:0046872">
    <property type="term" value="F:metal ion binding"/>
    <property type="evidence" value="ECO:0007669"/>
    <property type="project" value="UniProtKB-KW"/>
</dbReference>
<dbReference type="InterPro" id="IPR036895">
    <property type="entry name" value="Uracil-DNA_glycosylase-like_sf"/>
</dbReference>
<evidence type="ECO:0000259" key="12">
    <source>
        <dbReference type="SMART" id="SM00986"/>
    </source>
</evidence>
<feature type="domain" description="Uracil-DNA glycosylase-like" evidence="12">
    <location>
        <begin position="25"/>
        <end position="185"/>
    </location>
</feature>
<evidence type="ECO:0000313" key="13">
    <source>
        <dbReference type="EMBL" id="RCX20208.1"/>
    </source>
</evidence>
<dbReference type="SMART" id="SM00987">
    <property type="entry name" value="UreE_C"/>
    <property type="match status" value="1"/>
</dbReference>
<keyword evidence="8" id="KW-0378">Hydrolase</keyword>
<evidence type="ECO:0000256" key="3">
    <source>
        <dbReference type="ARBA" id="ARBA00012030"/>
    </source>
</evidence>
<dbReference type="GO" id="GO:0051539">
    <property type="term" value="F:4 iron, 4 sulfur cluster binding"/>
    <property type="evidence" value="ECO:0007669"/>
    <property type="project" value="UniProtKB-KW"/>
</dbReference>
<protein>
    <recommendedName>
        <fullName evidence="4">Type-4 uracil-DNA glycosylase</fullName>
        <ecNumber evidence="3">3.2.2.27</ecNumber>
    </recommendedName>
</protein>
<proteinExistence type="inferred from homology"/>
<dbReference type="InterPro" id="IPR005122">
    <property type="entry name" value="Uracil-DNA_glycosylase-like"/>
</dbReference>
<keyword evidence="11" id="KW-0234">DNA repair</keyword>
<dbReference type="InterPro" id="IPR005273">
    <property type="entry name" value="Ura-DNA_glyco_family4"/>
</dbReference>
<dbReference type="PANTHER" id="PTHR33693:SF1">
    <property type="entry name" value="TYPE-4 URACIL-DNA GLYCOSYLASE"/>
    <property type="match status" value="1"/>
</dbReference>
<dbReference type="Pfam" id="PF03167">
    <property type="entry name" value="UDG"/>
    <property type="match status" value="1"/>
</dbReference>
<accession>A0A369BI19</accession>
<dbReference type="InterPro" id="IPR051536">
    <property type="entry name" value="UDG_Type-4/5"/>
</dbReference>
<keyword evidence="7" id="KW-0227">DNA damage</keyword>
<dbReference type="EMBL" id="QPJT01000002">
    <property type="protein sequence ID" value="RCX20208.1"/>
    <property type="molecule type" value="Genomic_DNA"/>
</dbReference>
<dbReference type="CDD" id="cd10030">
    <property type="entry name" value="UDG-F4_TTUDGA_SPO1dp_like"/>
    <property type="match status" value="1"/>
</dbReference>
<name>A0A369BI19_9FIRM</name>
<dbReference type="PANTHER" id="PTHR33693">
    <property type="entry name" value="TYPE-5 URACIL-DNA GLYCOSYLASE"/>
    <property type="match status" value="1"/>
</dbReference>
<keyword evidence="6" id="KW-0479">Metal-binding</keyword>
<dbReference type="NCBIfam" id="TIGR00758">
    <property type="entry name" value="UDG_fam4"/>
    <property type="match status" value="1"/>
</dbReference>
<dbReference type="RefSeq" id="WP_114296338.1">
    <property type="nucleotide sequence ID" value="NZ_QPJT01000002.1"/>
</dbReference>
<dbReference type="SUPFAM" id="SSF52141">
    <property type="entry name" value="Uracil-DNA glycosylase-like"/>
    <property type="match status" value="1"/>
</dbReference>
<keyword evidence="10" id="KW-0411">Iron-sulfur</keyword>
<evidence type="ECO:0000256" key="10">
    <source>
        <dbReference type="ARBA" id="ARBA00023014"/>
    </source>
</evidence>
<evidence type="ECO:0000256" key="1">
    <source>
        <dbReference type="ARBA" id="ARBA00001400"/>
    </source>
</evidence>
<dbReference type="AlphaFoldDB" id="A0A369BI19"/>
<evidence type="ECO:0000256" key="4">
    <source>
        <dbReference type="ARBA" id="ARBA00019403"/>
    </source>
</evidence>
<reference evidence="13 14" key="1">
    <citation type="submission" date="2018-07" db="EMBL/GenBank/DDBJ databases">
        <title>Genomic Encyclopedia of Type Strains, Phase IV (KMG-IV): sequencing the most valuable type-strain genomes for metagenomic binning, comparative biology and taxonomic classification.</title>
        <authorList>
            <person name="Goeker M."/>
        </authorList>
    </citation>
    <scope>NUCLEOTIDE SEQUENCE [LARGE SCALE GENOMIC DNA]</scope>
    <source>
        <strain evidence="13 14">DSM 27016</strain>
    </source>
</reference>
<keyword evidence="14" id="KW-1185">Reference proteome</keyword>
<dbReference type="Gene3D" id="3.40.470.10">
    <property type="entry name" value="Uracil-DNA glycosylase-like domain"/>
    <property type="match status" value="1"/>
</dbReference>
<dbReference type="GO" id="GO:0006281">
    <property type="term" value="P:DNA repair"/>
    <property type="evidence" value="ECO:0007669"/>
    <property type="project" value="UniProtKB-KW"/>
</dbReference>
<evidence type="ECO:0000256" key="6">
    <source>
        <dbReference type="ARBA" id="ARBA00022723"/>
    </source>
</evidence>
<evidence type="ECO:0000256" key="8">
    <source>
        <dbReference type="ARBA" id="ARBA00022801"/>
    </source>
</evidence>
<sequence length="193" mass="21584">MTNENLLKSLYERYKLNFQGQEIVLGDGRTDAELVLIGEAPGKDEVRLSKPFVGMAGKNLSEFLDILGVGRDSIYITNAIKYRLAAISKDTGRLVNRPAARPEIEDNRSYLLEELKIINPKLIVTLGNVPLRSVTGDYSISIGAVHGRILKTQIMGGEYEIYPLYHPASIIYNRALKDTYINDIKSLKSIIRS</sequence>
<comment type="catalytic activity">
    <reaction evidence="1">
        <text>Hydrolyzes single-stranded DNA or mismatched double-stranded DNA and polynucleotides, releasing free uracil.</text>
        <dbReference type="EC" id="3.2.2.27"/>
    </reaction>
</comment>
<keyword evidence="5" id="KW-0004">4Fe-4S</keyword>
<comment type="caution">
    <text evidence="13">The sequence shown here is derived from an EMBL/GenBank/DDBJ whole genome shotgun (WGS) entry which is preliminary data.</text>
</comment>
<evidence type="ECO:0000256" key="9">
    <source>
        <dbReference type="ARBA" id="ARBA00023004"/>
    </source>
</evidence>
<evidence type="ECO:0000256" key="7">
    <source>
        <dbReference type="ARBA" id="ARBA00022763"/>
    </source>
</evidence>
<evidence type="ECO:0000256" key="2">
    <source>
        <dbReference type="ARBA" id="ARBA00006521"/>
    </source>
</evidence>
<gene>
    <name evidence="13" type="ORF">DFR58_102285</name>
</gene>
<evidence type="ECO:0000256" key="5">
    <source>
        <dbReference type="ARBA" id="ARBA00022485"/>
    </source>
</evidence>
<keyword evidence="9" id="KW-0408">Iron</keyword>
<evidence type="ECO:0000313" key="14">
    <source>
        <dbReference type="Proteomes" id="UP000253034"/>
    </source>
</evidence>
<comment type="similarity">
    <text evidence="2">Belongs to the uracil-DNA glycosylase (UDG) superfamily. Type 4 (UDGa) family.</text>
</comment>
<dbReference type="GO" id="GO:0004844">
    <property type="term" value="F:uracil DNA N-glycosylase activity"/>
    <property type="evidence" value="ECO:0007669"/>
    <property type="project" value="UniProtKB-EC"/>
</dbReference>
<dbReference type="OrthoDB" id="5290748at2"/>
<organism evidence="13 14">
    <name type="scientific">Anaerobacterium chartisolvens</name>
    <dbReference type="NCBI Taxonomy" id="1297424"/>
    <lineage>
        <taxon>Bacteria</taxon>
        <taxon>Bacillati</taxon>
        <taxon>Bacillota</taxon>
        <taxon>Clostridia</taxon>
        <taxon>Eubacteriales</taxon>
        <taxon>Oscillospiraceae</taxon>
        <taxon>Anaerobacterium</taxon>
    </lineage>
</organism>
<dbReference type="Proteomes" id="UP000253034">
    <property type="component" value="Unassembled WGS sequence"/>
</dbReference>
<evidence type="ECO:0000256" key="11">
    <source>
        <dbReference type="ARBA" id="ARBA00023204"/>
    </source>
</evidence>
<dbReference type="SMART" id="SM00986">
    <property type="entry name" value="UDG"/>
    <property type="match status" value="1"/>
</dbReference>